<evidence type="ECO:0000256" key="7">
    <source>
        <dbReference type="ARBA" id="ARBA00023136"/>
    </source>
</evidence>
<dbReference type="InterPro" id="IPR038430">
    <property type="entry name" value="NDAH_ubi_oxred_su3_sf"/>
</dbReference>
<dbReference type="Pfam" id="PF00507">
    <property type="entry name" value="Oxidored_q4"/>
    <property type="match status" value="1"/>
</dbReference>
<name>A0A8F5GFW2_9HYME</name>
<reference evidence="10" key="1">
    <citation type="submission" date="2021-06" db="EMBL/GenBank/DDBJ databases">
        <title>Characterization of the mitochondrial genome of Tetrastichus howardi (Olliff 1893) (Hymenoptera: Eulophidae).</title>
        <authorList>
            <person name="Tang X."/>
        </authorList>
    </citation>
    <scope>NUCLEOTIDE SEQUENCE</scope>
</reference>
<evidence type="ECO:0000256" key="8">
    <source>
        <dbReference type="ARBA" id="ARBA00049551"/>
    </source>
</evidence>
<evidence type="ECO:0000256" key="5">
    <source>
        <dbReference type="ARBA" id="ARBA00022692"/>
    </source>
</evidence>
<dbReference type="InterPro" id="IPR000440">
    <property type="entry name" value="NADH_UbQ/plastoQ_OxRdtase_su3"/>
</dbReference>
<keyword evidence="9" id="KW-0249">Electron transport</keyword>
<organism evidence="10">
    <name type="scientific">Tetrastichus howardi</name>
    <dbReference type="NCBI Taxonomy" id="2848231"/>
    <lineage>
        <taxon>Eukaryota</taxon>
        <taxon>Metazoa</taxon>
        <taxon>Ecdysozoa</taxon>
        <taxon>Arthropoda</taxon>
        <taxon>Hexapoda</taxon>
        <taxon>Insecta</taxon>
        <taxon>Pterygota</taxon>
        <taxon>Neoptera</taxon>
        <taxon>Endopterygota</taxon>
        <taxon>Hymenoptera</taxon>
        <taxon>Apocrita</taxon>
        <taxon>Proctotrupomorpha</taxon>
        <taxon>Chalcidoidea</taxon>
        <taxon>Eulophidae</taxon>
        <taxon>Tetrastichinae</taxon>
        <taxon>Tetrastichus</taxon>
    </lineage>
</organism>
<keyword evidence="4 9" id="KW-0813">Transport</keyword>
<comment type="similarity">
    <text evidence="2 9">Belongs to the complex I subunit 3 family.</text>
</comment>
<dbReference type="GeneID" id="81478856"/>
<feature type="transmembrane region" description="Helical" evidence="9">
    <location>
        <begin position="57"/>
        <end position="78"/>
    </location>
</feature>
<geneLocation type="mitochondrion" evidence="10"/>
<keyword evidence="9" id="KW-0520">NAD</keyword>
<dbReference type="AlphaFoldDB" id="A0A8F5GFW2"/>
<evidence type="ECO:0000256" key="4">
    <source>
        <dbReference type="ARBA" id="ARBA00022448"/>
    </source>
</evidence>
<proteinExistence type="inferred from homology"/>
<accession>A0A8F5GFW2</accession>
<keyword evidence="9" id="KW-0830">Ubiquinone</keyword>
<comment type="catalytic activity">
    <reaction evidence="8 9">
        <text>a ubiquinone + NADH + 5 H(+)(in) = a ubiquinol + NAD(+) + 4 H(+)(out)</text>
        <dbReference type="Rhea" id="RHEA:29091"/>
        <dbReference type="Rhea" id="RHEA-COMP:9565"/>
        <dbReference type="Rhea" id="RHEA-COMP:9566"/>
        <dbReference type="ChEBI" id="CHEBI:15378"/>
        <dbReference type="ChEBI" id="CHEBI:16389"/>
        <dbReference type="ChEBI" id="CHEBI:17976"/>
        <dbReference type="ChEBI" id="CHEBI:57540"/>
        <dbReference type="ChEBI" id="CHEBI:57945"/>
        <dbReference type="EC" id="7.1.1.2"/>
    </reaction>
</comment>
<dbReference type="EMBL" id="MZ334468">
    <property type="protein sequence ID" value="QXM14782.1"/>
    <property type="molecule type" value="Genomic_DNA"/>
</dbReference>
<comment type="subcellular location">
    <subcellularLocation>
        <location evidence="1">Membrane</location>
    </subcellularLocation>
    <subcellularLocation>
        <location evidence="9">Mitochondrion membrane</location>
        <topology evidence="9">Multi-pass membrane protein</topology>
    </subcellularLocation>
</comment>
<evidence type="ECO:0000256" key="9">
    <source>
        <dbReference type="RuleBase" id="RU003640"/>
    </source>
</evidence>
<sequence length="116" mass="13811">MMNLLIYFMIIIVILLLMLFINFILSKKLNKNREKMSPFECGFDSISMNRMPFSLQFYLITIIFLIFDVEIALLLPLIHNISFLYYLINLNSIIIMIILLFGLYMEIIEGALKWFK</sequence>
<protein>
    <recommendedName>
        <fullName evidence="3 9">NADH-ubiquinone oxidoreductase chain 3</fullName>
        <ecNumber evidence="9">7.1.1.2</ecNumber>
    </recommendedName>
</protein>
<reference evidence="10" key="2">
    <citation type="submission" date="2021-06" db="EMBL/GenBank/DDBJ databases">
        <title>The mitochondrial genome of Tetrastichus howardi (Olliff 1893).</title>
        <authorList>
            <person name="Tang X."/>
        </authorList>
    </citation>
    <scope>NUCLEOTIDE SEQUENCE</scope>
</reference>
<dbReference type="GO" id="GO:0030964">
    <property type="term" value="C:NADH dehydrogenase complex"/>
    <property type="evidence" value="ECO:0007669"/>
    <property type="project" value="TreeGrafter"/>
</dbReference>
<evidence type="ECO:0000313" key="10">
    <source>
        <dbReference type="EMBL" id="QXM14782.1"/>
    </source>
</evidence>
<evidence type="ECO:0000256" key="2">
    <source>
        <dbReference type="ARBA" id="ARBA00008472"/>
    </source>
</evidence>
<dbReference type="CTD" id="4537"/>
<keyword evidence="7 9" id="KW-0472">Membrane</keyword>
<keyword evidence="9" id="KW-1278">Translocase</keyword>
<evidence type="ECO:0000256" key="1">
    <source>
        <dbReference type="ARBA" id="ARBA00004370"/>
    </source>
</evidence>
<keyword evidence="5 9" id="KW-0812">Transmembrane</keyword>
<comment type="function">
    <text evidence="9">Core subunit of the mitochondrial membrane respiratory chain NADH dehydrogenase (Complex I) which catalyzes electron transfer from NADH through the respiratory chain, using ubiquinone as an electron acceptor. Essential for the catalytic activity of complex I.</text>
</comment>
<keyword evidence="9 10" id="KW-0496">Mitochondrion</keyword>
<dbReference type="Gene3D" id="1.20.58.1610">
    <property type="entry name" value="NADH:ubiquinone/plastoquinone oxidoreductase, chain 3"/>
    <property type="match status" value="1"/>
</dbReference>
<evidence type="ECO:0000256" key="6">
    <source>
        <dbReference type="ARBA" id="ARBA00022989"/>
    </source>
</evidence>
<dbReference type="PANTHER" id="PTHR11058">
    <property type="entry name" value="NADH-UBIQUINONE OXIDOREDUCTASE CHAIN 3"/>
    <property type="match status" value="1"/>
</dbReference>
<keyword evidence="6 9" id="KW-1133">Transmembrane helix</keyword>
<dbReference type="GO" id="GO:0031966">
    <property type="term" value="C:mitochondrial membrane"/>
    <property type="evidence" value="ECO:0007669"/>
    <property type="project" value="UniProtKB-SubCell"/>
</dbReference>
<gene>
    <name evidence="10" type="primary">ND3</name>
</gene>
<dbReference type="PANTHER" id="PTHR11058:SF9">
    <property type="entry name" value="NADH-UBIQUINONE OXIDOREDUCTASE CHAIN 3"/>
    <property type="match status" value="1"/>
</dbReference>
<dbReference type="EC" id="7.1.1.2" evidence="9"/>
<evidence type="ECO:0000256" key="3">
    <source>
        <dbReference type="ARBA" id="ARBA00021007"/>
    </source>
</evidence>
<dbReference type="RefSeq" id="YP_010845348.1">
    <property type="nucleotide sequence ID" value="NC_079567.1"/>
</dbReference>
<feature type="transmembrane region" description="Helical" evidence="9">
    <location>
        <begin position="84"/>
        <end position="104"/>
    </location>
</feature>
<keyword evidence="9" id="KW-0679">Respiratory chain</keyword>
<feature type="transmembrane region" description="Helical" evidence="9">
    <location>
        <begin position="6"/>
        <end position="25"/>
    </location>
</feature>
<dbReference type="GO" id="GO:0008137">
    <property type="term" value="F:NADH dehydrogenase (ubiquinone) activity"/>
    <property type="evidence" value="ECO:0007669"/>
    <property type="project" value="UniProtKB-UniRule"/>
</dbReference>